<dbReference type="Proteomes" id="UP000027138">
    <property type="component" value="Unassembled WGS sequence"/>
</dbReference>
<dbReference type="EMBL" id="KK915679">
    <property type="protein sequence ID" value="KDP20652.1"/>
    <property type="molecule type" value="Genomic_DNA"/>
</dbReference>
<name>A0A067JA74_JATCU</name>
<proteinExistence type="predicted"/>
<sequence length="116" mass="13459">MSGPVVAVWSYEYCIYPGGPSGDSSVESRRIPRYMAHCHHNYASGEDPEYWRSFLNDRELSDARLPEILEYTQLTDTNISPMTECRSGKRIRLRLTTGQRQRLRRGAQLLRLDRPV</sequence>
<evidence type="ECO:0000313" key="1">
    <source>
        <dbReference type="EMBL" id="KDP20652.1"/>
    </source>
</evidence>
<organism evidence="1 2">
    <name type="scientific">Jatropha curcas</name>
    <name type="common">Barbados nut</name>
    <dbReference type="NCBI Taxonomy" id="180498"/>
    <lineage>
        <taxon>Eukaryota</taxon>
        <taxon>Viridiplantae</taxon>
        <taxon>Streptophyta</taxon>
        <taxon>Embryophyta</taxon>
        <taxon>Tracheophyta</taxon>
        <taxon>Spermatophyta</taxon>
        <taxon>Magnoliopsida</taxon>
        <taxon>eudicotyledons</taxon>
        <taxon>Gunneridae</taxon>
        <taxon>Pentapetalae</taxon>
        <taxon>rosids</taxon>
        <taxon>fabids</taxon>
        <taxon>Malpighiales</taxon>
        <taxon>Euphorbiaceae</taxon>
        <taxon>Crotonoideae</taxon>
        <taxon>Jatropheae</taxon>
        <taxon>Jatropha</taxon>
    </lineage>
</organism>
<dbReference type="AlphaFoldDB" id="A0A067JA74"/>
<gene>
    <name evidence="1" type="ORF">JCGZ_03945</name>
</gene>
<evidence type="ECO:0000313" key="2">
    <source>
        <dbReference type="Proteomes" id="UP000027138"/>
    </source>
</evidence>
<reference evidence="1 2" key="1">
    <citation type="journal article" date="2014" name="PLoS ONE">
        <title>Global Analysis of Gene Expression Profiles in Physic Nut (Jatropha curcas L.) Seedlings Exposed to Salt Stress.</title>
        <authorList>
            <person name="Zhang L."/>
            <person name="Zhang C."/>
            <person name="Wu P."/>
            <person name="Chen Y."/>
            <person name="Li M."/>
            <person name="Jiang H."/>
            <person name="Wu G."/>
        </authorList>
    </citation>
    <scope>NUCLEOTIDE SEQUENCE [LARGE SCALE GENOMIC DNA]</scope>
    <source>
        <strain evidence="2">cv. GZQX0401</strain>
        <tissue evidence="1">Young leaves</tissue>
    </source>
</reference>
<keyword evidence="2" id="KW-1185">Reference proteome</keyword>
<accession>A0A067JA74</accession>
<protein>
    <submittedName>
        <fullName evidence="1">Uncharacterized protein</fullName>
    </submittedName>
</protein>